<organism evidence="2 3">
    <name type="scientific">Claviceps aff. purpurea</name>
    <dbReference type="NCBI Taxonomy" id="1967640"/>
    <lineage>
        <taxon>Eukaryota</taxon>
        <taxon>Fungi</taxon>
        <taxon>Dikarya</taxon>
        <taxon>Ascomycota</taxon>
        <taxon>Pezizomycotina</taxon>
        <taxon>Sordariomycetes</taxon>
        <taxon>Hypocreomycetidae</taxon>
        <taxon>Hypocreales</taxon>
        <taxon>Clavicipitaceae</taxon>
        <taxon>Claviceps</taxon>
    </lineage>
</organism>
<feature type="compositionally biased region" description="Low complexity" evidence="1">
    <location>
        <begin position="107"/>
        <end position="118"/>
    </location>
</feature>
<keyword evidence="3" id="KW-1185">Reference proteome</keyword>
<evidence type="ECO:0000313" key="3">
    <source>
        <dbReference type="Proteomes" id="UP000707071"/>
    </source>
</evidence>
<feature type="region of interest" description="Disordered" evidence="1">
    <location>
        <begin position="33"/>
        <end position="161"/>
    </location>
</feature>
<comment type="caution">
    <text evidence="2">The sequence shown here is derived from an EMBL/GenBank/DDBJ whole genome shotgun (WGS) entry which is preliminary data.</text>
</comment>
<reference evidence="2 3" key="1">
    <citation type="journal article" date="2020" name="bioRxiv">
        <title>Whole genome comparisons of ergot fungi reveals the divergence and evolution of species within the genus Claviceps are the result of varying mechanisms driving genome evolution and host range expansion.</title>
        <authorList>
            <person name="Wyka S.A."/>
            <person name="Mondo S.J."/>
            <person name="Liu M."/>
            <person name="Dettman J."/>
            <person name="Nalam V."/>
            <person name="Broders K.D."/>
        </authorList>
    </citation>
    <scope>NUCLEOTIDE SEQUENCE [LARGE SCALE GENOMIC DNA]</scope>
    <source>
        <strain evidence="2 3">Clav52</strain>
    </source>
</reference>
<evidence type="ECO:0000256" key="1">
    <source>
        <dbReference type="SAM" id="MobiDB-lite"/>
    </source>
</evidence>
<dbReference type="EMBL" id="SRRH01000127">
    <property type="protein sequence ID" value="KAG6298372.1"/>
    <property type="molecule type" value="Genomic_DNA"/>
</dbReference>
<feature type="compositionally biased region" description="Polar residues" evidence="1">
    <location>
        <begin position="67"/>
        <end position="78"/>
    </location>
</feature>
<feature type="compositionally biased region" description="Basic and acidic residues" evidence="1">
    <location>
        <begin position="130"/>
        <end position="139"/>
    </location>
</feature>
<dbReference type="Proteomes" id="UP000707071">
    <property type="component" value="Unassembled WGS sequence"/>
</dbReference>
<feature type="compositionally biased region" description="Basic and acidic residues" evidence="1">
    <location>
        <begin position="44"/>
        <end position="54"/>
    </location>
</feature>
<proteinExistence type="predicted"/>
<evidence type="ECO:0000313" key="2">
    <source>
        <dbReference type="EMBL" id="KAG6298372.1"/>
    </source>
</evidence>
<feature type="compositionally biased region" description="Basic and acidic residues" evidence="1">
    <location>
        <begin position="220"/>
        <end position="240"/>
    </location>
</feature>
<protein>
    <submittedName>
        <fullName evidence="2">Uncharacterized protein</fullName>
    </submittedName>
</protein>
<name>A0A9P7TZT6_9HYPO</name>
<gene>
    <name evidence="2" type="ORF">E4U09_000858</name>
</gene>
<feature type="region of interest" description="Disordered" evidence="1">
    <location>
        <begin position="220"/>
        <end position="277"/>
    </location>
</feature>
<feature type="compositionally biased region" description="Low complexity" evidence="1">
    <location>
        <begin position="55"/>
        <end position="65"/>
    </location>
</feature>
<dbReference type="AlphaFoldDB" id="A0A9P7TZT6"/>
<feature type="compositionally biased region" description="Basic and acidic residues" evidence="1">
    <location>
        <begin position="249"/>
        <end position="263"/>
    </location>
</feature>
<sequence length="277" mass="30928">MDNNDVQTVQHTHETRGNLRKLLLQMDAYESEGVKSLPAVQPEKPGDELSDRDSILSSLESIHSLDTPPSSVKPTRSSPLPVIKCHRPDAATPPLADDEPQARINVSPSKSTSAPSTAQPKNKTIRKPAVKIDGRKKNSGEASSASGDILGPFAHELEQSTQDRLRREAHALRDNSGKVCPLQMAQLFWANSTLGAPCWPELDDGRRTIENMRKDSLDLGDMRERREREEVEREEKEKKRLAMKRKYGRIRENGPPRDDDCIQGRKSRVCSTSVPPD</sequence>
<accession>A0A9P7TZT6</accession>